<protein>
    <submittedName>
        <fullName evidence="1">Uncharacterized protein</fullName>
    </submittedName>
</protein>
<dbReference type="EMBL" id="GU474933">
    <property type="protein sequence ID" value="ADI19844.1"/>
    <property type="molecule type" value="Genomic_DNA"/>
</dbReference>
<organism evidence="1">
    <name type="scientific">uncultured alpha proteobacterium EB000_37G09</name>
    <dbReference type="NCBI Taxonomy" id="710792"/>
    <lineage>
        <taxon>Bacteria</taxon>
        <taxon>Pseudomonadati</taxon>
        <taxon>Pseudomonadota</taxon>
        <taxon>Alphaproteobacteria</taxon>
        <taxon>environmental samples</taxon>
    </lineage>
</organism>
<dbReference type="AlphaFoldDB" id="E0XZK3"/>
<name>E0XZK3_9PROT</name>
<reference evidence="1" key="1">
    <citation type="journal article" date="2011" name="Environ. Microbiol.">
        <title>Time-series analyses of Monterey Bay coastal microbial picoplankton using a 'genome proxy' microarray.</title>
        <authorList>
            <person name="Rich V.I."/>
            <person name="Pham V.D."/>
            <person name="Eppley J."/>
            <person name="Shi Y."/>
            <person name="DeLong E.F."/>
        </authorList>
    </citation>
    <scope>NUCLEOTIDE SEQUENCE</scope>
</reference>
<accession>E0XZK3</accession>
<proteinExistence type="predicted"/>
<evidence type="ECO:0000313" key="1">
    <source>
        <dbReference type="EMBL" id="ADI19844.1"/>
    </source>
</evidence>
<sequence>MFCLRPAFPACNTHRQWHFWCRNTLLTVAGTAQVLDVLFHPHLIPSLRHDA</sequence>